<dbReference type="GO" id="GO:0051225">
    <property type="term" value="P:spindle assembly"/>
    <property type="evidence" value="ECO:0007669"/>
    <property type="project" value="InterPro"/>
</dbReference>
<feature type="coiled-coil region" evidence="10">
    <location>
        <begin position="98"/>
        <end position="164"/>
    </location>
</feature>
<dbReference type="PANTHER" id="PTHR19378:SF1">
    <property type="entry name" value="HAUS AUGMIN-LIKE COMPLEX SUBUNIT 3 N-TERMINAL DOMAIN-CONTAINING PROTEIN"/>
    <property type="match status" value="1"/>
</dbReference>
<dbReference type="PRINTS" id="PR02089">
    <property type="entry name" value="HAUSAUGMINL3"/>
</dbReference>
<evidence type="ECO:0000256" key="6">
    <source>
        <dbReference type="ARBA" id="ARBA00022776"/>
    </source>
</evidence>
<name>A0A851DUU8_TODME</name>
<evidence type="ECO:0000256" key="4">
    <source>
        <dbReference type="ARBA" id="ARBA00022618"/>
    </source>
</evidence>
<evidence type="ECO:0000256" key="10">
    <source>
        <dbReference type="SAM" id="Coils"/>
    </source>
</evidence>
<evidence type="ECO:0000256" key="3">
    <source>
        <dbReference type="ARBA" id="ARBA00022490"/>
    </source>
</evidence>
<evidence type="ECO:0000256" key="8">
    <source>
        <dbReference type="ARBA" id="ARBA00023212"/>
    </source>
</evidence>
<evidence type="ECO:0000256" key="7">
    <source>
        <dbReference type="ARBA" id="ARBA00023054"/>
    </source>
</evidence>
<evidence type="ECO:0000256" key="5">
    <source>
        <dbReference type="ARBA" id="ARBA00022701"/>
    </source>
</evidence>
<evidence type="ECO:0000256" key="2">
    <source>
        <dbReference type="ARBA" id="ARBA00009645"/>
    </source>
</evidence>
<feature type="coiled-coil region" evidence="10">
    <location>
        <begin position="399"/>
        <end position="429"/>
    </location>
</feature>
<evidence type="ECO:0000313" key="12">
    <source>
        <dbReference type="EMBL" id="NWI72003.1"/>
    </source>
</evidence>
<feature type="coiled-coil region" evidence="10">
    <location>
        <begin position="290"/>
        <end position="317"/>
    </location>
</feature>
<comment type="subcellular location">
    <subcellularLocation>
        <location evidence="1">Cytoplasm</location>
        <location evidence="1">Cytoskeleton</location>
        <location evidence="1">Spindle</location>
    </subcellularLocation>
</comment>
<keyword evidence="9" id="KW-0131">Cell cycle</keyword>
<dbReference type="InterPro" id="IPR026206">
    <property type="entry name" value="HAUS3"/>
</dbReference>
<feature type="non-terminal residue" evidence="12">
    <location>
        <position position="1"/>
    </location>
</feature>
<keyword evidence="6" id="KW-0498">Mitosis</keyword>
<dbReference type="GO" id="GO:0005815">
    <property type="term" value="C:microtubule organizing center"/>
    <property type="evidence" value="ECO:0007669"/>
    <property type="project" value="TreeGrafter"/>
</dbReference>
<dbReference type="Proteomes" id="UP000660247">
    <property type="component" value="Unassembled WGS sequence"/>
</dbReference>
<gene>
    <name evidence="12" type="primary">Haus3_1</name>
    <name evidence="12" type="ORF">TODMEX_R05737</name>
</gene>
<keyword evidence="4" id="KW-0132">Cell division</keyword>
<keyword evidence="7 10" id="KW-0175">Coiled coil</keyword>
<reference evidence="12" key="1">
    <citation type="submission" date="2019-10" db="EMBL/GenBank/DDBJ databases">
        <title>Bird 10,000 Genomes (B10K) Project - Family phase.</title>
        <authorList>
            <person name="Zhang G."/>
        </authorList>
    </citation>
    <scope>NUCLEOTIDE SEQUENCE</scope>
    <source>
        <strain evidence="12">B10K-DU-002-69</strain>
        <tissue evidence="12">Muscle</tissue>
    </source>
</reference>
<evidence type="ECO:0000313" key="13">
    <source>
        <dbReference type="Proteomes" id="UP000660247"/>
    </source>
</evidence>
<keyword evidence="13" id="KW-1185">Reference proteome</keyword>
<keyword evidence="3" id="KW-0963">Cytoplasm</keyword>
<dbReference type="PANTHER" id="PTHR19378">
    <property type="entry name" value="GOLGIN- RELATED"/>
    <property type="match status" value="1"/>
</dbReference>
<dbReference type="OrthoDB" id="2159690at2759"/>
<sequence length="602" mass="68907">VSRGEQFVETLRLIYPHADTLCGKDFDWLFDCPQTKQFLEWFCSTVGKENVLSPDEVDAYDALLAAGKPILEGNALEQALQTCCQLPSMIPDDEGPSLEALQQELQELKDCCDRQLWQKNKLQVWAFNLQQQLRYLEEEDKAVKQDLKKAQTELEAEISQTRAVLSQISRDAKQMAEWYRDMGKGQPPARLCEMDLGPYMEQEQQATHAFESFLQQVLAETVQAPDAQGANGSQETTDRMDAKQTIMPKSLGNDGDELLEDQGNYWKELNRMKMARICAQREVILMSAKVEGHSAALEWAQRTLEALEKNQQTVKMELQNQAFTVQEQLHTLRGNIAHTLTDQLPPLLKAEAHTSCLPVLESQLSLEVAGQQGIARRQDAAAAWLVSQHSRLHLLELRLKWEEKELDQKAAQLQEMETAMKEAQTMLQERKDYFKNISSSQKGCPQVWIDPKDLYAGRLWDMVMGQDKEKLQLHSYKAMAAQCSQLVQNQKVLEAQLAAPLSQLPALESSTEALYRRLYNSSNQLQLSPPEITELMEKLFIMQDSLYKMLTDLQMDLKVKHKSLESPLLQTERKLYVYFYCNEARLREVVEELEKQVSATSR</sequence>
<evidence type="ECO:0000259" key="11">
    <source>
        <dbReference type="Pfam" id="PF14932"/>
    </source>
</evidence>
<dbReference type="GO" id="GO:0070652">
    <property type="term" value="C:HAUS complex"/>
    <property type="evidence" value="ECO:0007669"/>
    <property type="project" value="InterPro"/>
</dbReference>
<comment type="similarity">
    <text evidence="2">Belongs to the HAUS3 family.</text>
</comment>
<dbReference type="EMBL" id="WEIS01322691">
    <property type="protein sequence ID" value="NWI72003.1"/>
    <property type="molecule type" value="Genomic_DNA"/>
</dbReference>
<evidence type="ECO:0000256" key="9">
    <source>
        <dbReference type="ARBA" id="ARBA00023306"/>
    </source>
</evidence>
<protein>
    <submittedName>
        <fullName evidence="12">HAUS3 protein</fullName>
    </submittedName>
</protein>
<comment type="caution">
    <text evidence="12">The sequence shown here is derived from an EMBL/GenBank/DDBJ whole genome shotgun (WGS) entry which is preliminary data.</text>
</comment>
<dbReference type="GO" id="GO:0051301">
    <property type="term" value="P:cell division"/>
    <property type="evidence" value="ECO:0007669"/>
    <property type="project" value="UniProtKB-KW"/>
</dbReference>
<dbReference type="Pfam" id="PF14932">
    <property type="entry name" value="HAUS-augmin3"/>
    <property type="match status" value="1"/>
</dbReference>
<proteinExistence type="inferred from homology"/>
<evidence type="ECO:0000256" key="1">
    <source>
        <dbReference type="ARBA" id="ARBA00004186"/>
    </source>
</evidence>
<dbReference type="InterPro" id="IPR032733">
    <property type="entry name" value="HAUS3_N"/>
</dbReference>
<feature type="domain" description="HAUS augmin-like complex subunit 3 N-terminal" evidence="11">
    <location>
        <begin position="28"/>
        <end position="288"/>
    </location>
</feature>
<dbReference type="AlphaFoldDB" id="A0A851DUU8"/>
<accession>A0A851DUU8</accession>
<dbReference type="GO" id="GO:0005874">
    <property type="term" value="C:microtubule"/>
    <property type="evidence" value="ECO:0007669"/>
    <property type="project" value="UniProtKB-KW"/>
</dbReference>
<dbReference type="GO" id="GO:0031023">
    <property type="term" value="P:microtubule organizing center organization"/>
    <property type="evidence" value="ECO:0007669"/>
    <property type="project" value="TreeGrafter"/>
</dbReference>
<organism evidence="12 13">
    <name type="scientific">Todus mexicanus</name>
    <name type="common">Puerto Rican tody</name>
    <dbReference type="NCBI Taxonomy" id="135184"/>
    <lineage>
        <taxon>Eukaryota</taxon>
        <taxon>Metazoa</taxon>
        <taxon>Chordata</taxon>
        <taxon>Craniata</taxon>
        <taxon>Vertebrata</taxon>
        <taxon>Euteleostomi</taxon>
        <taxon>Archelosauria</taxon>
        <taxon>Archosauria</taxon>
        <taxon>Dinosauria</taxon>
        <taxon>Saurischia</taxon>
        <taxon>Theropoda</taxon>
        <taxon>Coelurosauria</taxon>
        <taxon>Aves</taxon>
        <taxon>Neognathae</taxon>
        <taxon>Neoaves</taxon>
        <taxon>Telluraves</taxon>
        <taxon>Coraciimorphae</taxon>
        <taxon>Coraciiformes</taxon>
        <taxon>Todidae</taxon>
        <taxon>Todus</taxon>
    </lineage>
</organism>
<keyword evidence="5" id="KW-0493">Microtubule</keyword>
<keyword evidence="8" id="KW-0206">Cytoskeleton</keyword>
<dbReference type="GO" id="GO:0072686">
    <property type="term" value="C:mitotic spindle"/>
    <property type="evidence" value="ECO:0007669"/>
    <property type="project" value="TreeGrafter"/>
</dbReference>
<feature type="non-terminal residue" evidence="12">
    <location>
        <position position="602"/>
    </location>
</feature>